<keyword evidence="1" id="KW-1133">Transmembrane helix</keyword>
<reference evidence="2 3" key="1">
    <citation type="submission" date="2014-04" db="EMBL/GenBank/DDBJ databases">
        <authorList>
            <consortium name="DOE Joint Genome Institute"/>
            <person name="Kuo A."/>
            <person name="Kohler A."/>
            <person name="Nagy L.G."/>
            <person name="Floudas D."/>
            <person name="Copeland A."/>
            <person name="Barry K.W."/>
            <person name="Cichocki N."/>
            <person name="Veneault-Fourrey C."/>
            <person name="LaButti K."/>
            <person name="Lindquist E.A."/>
            <person name="Lipzen A."/>
            <person name="Lundell T."/>
            <person name="Morin E."/>
            <person name="Murat C."/>
            <person name="Sun H."/>
            <person name="Tunlid A."/>
            <person name="Henrissat B."/>
            <person name="Grigoriev I.V."/>
            <person name="Hibbett D.S."/>
            <person name="Martin F."/>
            <person name="Nordberg H.P."/>
            <person name="Cantor M.N."/>
            <person name="Hua S.X."/>
        </authorList>
    </citation>
    <scope>NUCLEOTIDE SEQUENCE [LARGE SCALE GENOMIC DNA]</scope>
    <source>
        <strain evidence="2 3">Foug A</strain>
    </source>
</reference>
<dbReference type="AlphaFoldDB" id="A0A0C3B0T6"/>
<dbReference type="HOGENOM" id="CLU_2374011_0_0_1"/>
<keyword evidence="1" id="KW-0472">Membrane</keyword>
<feature type="transmembrane region" description="Helical" evidence="1">
    <location>
        <begin position="69"/>
        <end position="91"/>
    </location>
</feature>
<accession>A0A0C3B0T6</accession>
<protein>
    <submittedName>
        <fullName evidence="2">Uncharacterized protein</fullName>
    </submittedName>
</protein>
<dbReference type="Proteomes" id="UP000053989">
    <property type="component" value="Unassembled WGS sequence"/>
</dbReference>
<evidence type="ECO:0000313" key="2">
    <source>
        <dbReference type="EMBL" id="KIM70882.1"/>
    </source>
</evidence>
<keyword evidence="1" id="KW-0812">Transmembrane</keyword>
<organism evidence="2 3">
    <name type="scientific">Scleroderma citrinum Foug A</name>
    <dbReference type="NCBI Taxonomy" id="1036808"/>
    <lineage>
        <taxon>Eukaryota</taxon>
        <taxon>Fungi</taxon>
        <taxon>Dikarya</taxon>
        <taxon>Basidiomycota</taxon>
        <taxon>Agaricomycotina</taxon>
        <taxon>Agaricomycetes</taxon>
        <taxon>Agaricomycetidae</taxon>
        <taxon>Boletales</taxon>
        <taxon>Sclerodermatineae</taxon>
        <taxon>Sclerodermataceae</taxon>
        <taxon>Scleroderma</taxon>
    </lineage>
</organism>
<proteinExistence type="predicted"/>
<dbReference type="InParanoid" id="A0A0C3B0T6"/>
<evidence type="ECO:0000256" key="1">
    <source>
        <dbReference type="SAM" id="Phobius"/>
    </source>
</evidence>
<sequence length="95" mass="10430">MPEIQELIEVNAAMFACLQKGNKALAQIEHAVVNDFRQNYGVAIVSKDSEESNATASSVRINICRHRHVVVAIAVLILRPIVSSPFSSYWIGGVH</sequence>
<reference evidence="3" key="2">
    <citation type="submission" date="2015-01" db="EMBL/GenBank/DDBJ databases">
        <title>Evolutionary Origins and Diversification of the Mycorrhizal Mutualists.</title>
        <authorList>
            <consortium name="DOE Joint Genome Institute"/>
            <consortium name="Mycorrhizal Genomics Consortium"/>
            <person name="Kohler A."/>
            <person name="Kuo A."/>
            <person name="Nagy L.G."/>
            <person name="Floudas D."/>
            <person name="Copeland A."/>
            <person name="Barry K.W."/>
            <person name="Cichocki N."/>
            <person name="Veneault-Fourrey C."/>
            <person name="LaButti K."/>
            <person name="Lindquist E.A."/>
            <person name="Lipzen A."/>
            <person name="Lundell T."/>
            <person name="Morin E."/>
            <person name="Murat C."/>
            <person name="Riley R."/>
            <person name="Ohm R."/>
            <person name="Sun H."/>
            <person name="Tunlid A."/>
            <person name="Henrissat B."/>
            <person name="Grigoriev I.V."/>
            <person name="Hibbett D.S."/>
            <person name="Martin F."/>
        </authorList>
    </citation>
    <scope>NUCLEOTIDE SEQUENCE [LARGE SCALE GENOMIC DNA]</scope>
    <source>
        <strain evidence="3">Foug A</strain>
    </source>
</reference>
<keyword evidence="3" id="KW-1185">Reference proteome</keyword>
<evidence type="ECO:0000313" key="3">
    <source>
        <dbReference type="Proteomes" id="UP000053989"/>
    </source>
</evidence>
<name>A0A0C3B0T6_9AGAM</name>
<dbReference type="EMBL" id="KN822004">
    <property type="protein sequence ID" value="KIM70882.1"/>
    <property type="molecule type" value="Genomic_DNA"/>
</dbReference>
<gene>
    <name evidence="2" type="ORF">SCLCIDRAFT_1207068</name>
</gene>